<dbReference type="EMBL" id="LAEV01000800">
    <property type="protein sequence ID" value="KKA29528.1"/>
    <property type="molecule type" value="Genomic_DNA"/>
</dbReference>
<dbReference type="OrthoDB" id="1022638at2759"/>
<dbReference type="Proteomes" id="UP000033483">
    <property type="component" value="Unassembled WGS sequence"/>
</dbReference>
<feature type="compositionally biased region" description="Basic residues" evidence="1">
    <location>
        <begin position="382"/>
        <end position="391"/>
    </location>
</feature>
<evidence type="ECO:0000256" key="1">
    <source>
        <dbReference type="SAM" id="MobiDB-lite"/>
    </source>
</evidence>
<feature type="compositionally biased region" description="Basic and acidic residues" evidence="1">
    <location>
        <begin position="401"/>
        <end position="411"/>
    </location>
</feature>
<feature type="compositionally biased region" description="Basic and acidic residues" evidence="1">
    <location>
        <begin position="421"/>
        <end position="434"/>
    </location>
</feature>
<evidence type="ECO:0000313" key="3">
    <source>
        <dbReference type="Proteomes" id="UP000033483"/>
    </source>
</evidence>
<name>A0A0F4ZI08_9PEZI</name>
<feature type="compositionally biased region" description="Low complexity" evidence="1">
    <location>
        <begin position="435"/>
        <end position="446"/>
    </location>
</feature>
<feature type="compositionally biased region" description="Polar residues" evidence="1">
    <location>
        <begin position="1"/>
        <end position="17"/>
    </location>
</feature>
<dbReference type="Gene3D" id="3.30.710.10">
    <property type="entry name" value="Potassium Channel Kv1.1, Chain A"/>
    <property type="match status" value="1"/>
</dbReference>
<sequence length="775" mass="85129">MAPTWRSHSGASSTVAQNKIKGDERGIKSSSRVAHIANLAGPSHTLPQSRSRDNSQTRNGNGFVDSNTNNTAARHAMPIMSPPQKSIIHLRKPLSSPPADSVLVFVGPEQQEFLVNRALLCACSPFFGDHLSRGTNQLSLPNETSSMFELFTVWLHSPVHFPKHLQRALRHASPAPGRAIDSADASSRLHWTLVRLHLFAAMLELLPLQDLAMDAIQDLYLRRDWDVTPQFVRFLYSQCDPFASLRLRRWAVAMVAYSLATGVSLPQGADTESAGYSSGSNHIWASSTGERDTKTFYTLLERYPEFTLDYNTHLRKMEESGLDLAMKNPQLRIPSNALRNNQRRFAFRQCAFHTHRATAGQGTCPYGGDEDDVEGRIGIIRQKSRRARQKRRQMELSMQLEKQHEHQDLVKQQHQQQQQQREGEEAERTSHSSSREPSSMSQSYERELPAIPQASSAASIDSSSRSFSRPHISQLALSGISEPLPGASALELPPILPAALHEASLASSPQSVRATKHNKIANSYSSNVCSRVAATTTASIGLPHTPPFTLKEISASAVDDTPTSSTHLPFLLSPATVIPATAASSAELQQQKQIKEQTTKLSRHDASLRASTRLQTASIMPCLPPSTDSSPLSAYSELSLADSSHNTSTPAPVYALSSPVLVSLQKHLQFNISVQPPSAPARVEDYRNRRLPDPPESPVYHLDIPDFDFDFDAEIRSLSAMCASLPRKSHYSAEEGAVDDLLDEVAIALQIAQYAAAAPKSPSAYSHPLRMANVA</sequence>
<keyword evidence="3" id="KW-1185">Reference proteome</keyword>
<proteinExistence type="predicted"/>
<protein>
    <recommendedName>
        <fullName evidence="4">BTB domain-containing protein</fullName>
    </recommendedName>
</protein>
<evidence type="ECO:0000313" key="2">
    <source>
        <dbReference type="EMBL" id="KKA29528.1"/>
    </source>
</evidence>
<dbReference type="SUPFAM" id="SSF54695">
    <property type="entry name" value="POZ domain"/>
    <property type="match status" value="1"/>
</dbReference>
<reference evidence="2 3" key="1">
    <citation type="submission" date="2015-03" db="EMBL/GenBank/DDBJ databases">
        <authorList>
            <person name="Radwan O."/>
            <person name="Al-Naeli F.A."/>
            <person name="Rendon G.A."/>
            <person name="Fields C."/>
        </authorList>
    </citation>
    <scope>NUCLEOTIDE SEQUENCE [LARGE SCALE GENOMIC DNA]</scope>
    <source>
        <strain evidence="2">CR-DP1</strain>
    </source>
</reference>
<organism evidence="2 3">
    <name type="scientific">Thielaviopsis punctulata</name>
    <dbReference type="NCBI Taxonomy" id="72032"/>
    <lineage>
        <taxon>Eukaryota</taxon>
        <taxon>Fungi</taxon>
        <taxon>Dikarya</taxon>
        <taxon>Ascomycota</taxon>
        <taxon>Pezizomycotina</taxon>
        <taxon>Sordariomycetes</taxon>
        <taxon>Hypocreomycetidae</taxon>
        <taxon>Microascales</taxon>
        <taxon>Ceratocystidaceae</taxon>
        <taxon>Thielaviopsis</taxon>
    </lineage>
</organism>
<accession>A0A0F4ZI08</accession>
<dbReference type="InterPro" id="IPR011333">
    <property type="entry name" value="SKP1/BTB/POZ_sf"/>
</dbReference>
<dbReference type="AlphaFoldDB" id="A0A0F4ZI08"/>
<feature type="region of interest" description="Disordered" evidence="1">
    <location>
        <begin position="358"/>
        <end position="446"/>
    </location>
</feature>
<feature type="region of interest" description="Disordered" evidence="1">
    <location>
        <begin position="1"/>
        <end position="69"/>
    </location>
</feature>
<evidence type="ECO:0008006" key="4">
    <source>
        <dbReference type="Google" id="ProtNLM"/>
    </source>
</evidence>
<feature type="compositionally biased region" description="Polar residues" evidence="1">
    <location>
        <begin position="56"/>
        <end position="69"/>
    </location>
</feature>
<dbReference type="CDD" id="cd18186">
    <property type="entry name" value="BTB_POZ_ZBTB_KLHL-like"/>
    <property type="match status" value="1"/>
</dbReference>
<gene>
    <name evidence="2" type="ORF">TD95_003551</name>
</gene>
<comment type="caution">
    <text evidence="2">The sequence shown here is derived from an EMBL/GenBank/DDBJ whole genome shotgun (WGS) entry which is preliminary data.</text>
</comment>